<reference evidence="2" key="1">
    <citation type="journal article" date="2019" name="Int. J. Syst. Evol. Microbiol.">
        <title>The Global Catalogue of Microorganisms (GCM) 10K type strain sequencing project: providing services to taxonomists for standard genome sequencing and annotation.</title>
        <authorList>
            <consortium name="The Broad Institute Genomics Platform"/>
            <consortium name="The Broad Institute Genome Sequencing Center for Infectious Disease"/>
            <person name="Wu L."/>
            <person name="Ma J."/>
        </authorList>
    </citation>
    <scope>NUCLEOTIDE SEQUENCE [LARGE SCALE GENOMIC DNA]</scope>
    <source>
        <strain evidence="2">JCM 18019</strain>
    </source>
</reference>
<dbReference type="EMBL" id="BAABHX010000001">
    <property type="protein sequence ID" value="GAA5084015.1"/>
    <property type="molecule type" value="Genomic_DNA"/>
</dbReference>
<proteinExistence type="predicted"/>
<evidence type="ECO:0008006" key="3">
    <source>
        <dbReference type="Google" id="ProtNLM"/>
    </source>
</evidence>
<protein>
    <recommendedName>
        <fullName evidence="3">Lipoprotein</fullName>
    </recommendedName>
</protein>
<dbReference type="Proteomes" id="UP001500353">
    <property type="component" value="Unassembled WGS sequence"/>
</dbReference>
<organism evidence="1 2">
    <name type="scientific">Chryseobacterium ginsengisoli</name>
    <dbReference type="NCBI Taxonomy" id="363853"/>
    <lineage>
        <taxon>Bacteria</taxon>
        <taxon>Pseudomonadati</taxon>
        <taxon>Bacteroidota</taxon>
        <taxon>Flavobacteriia</taxon>
        <taxon>Flavobacteriales</taxon>
        <taxon>Weeksellaceae</taxon>
        <taxon>Chryseobacterium group</taxon>
        <taxon>Chryseobacterium</taxon>
    </lineage>
</organism>
<gene>
    <name evidence="1" type="ORF">GCM10023210_03340</name>
</gene>
<evidence type="ECO:0000313" key="2">
    <source>
        <dbReference type="Proteomes" id="UP001500353"/>
    </source>
</evidence>
<sequence length="289" mass="33862">MKKNKPLTKYTPIMNYKTIIIILILFISCKQNKPEIKSEHISSDNTVIINKEYTEIIKQNNEFKLSCAKPENYNHVKLTDKILHLEIVEPINYEVNKIEQLNGYYKVLLKNEQFYYKVTNVDDKLGVTYWENISNNKTNEDLSFYAIENLKLKSASLKKEDCSSDENNSSLDSNSQNNIPQEWDGDYYLKIKVESIQSDDQIDMAYFININKNNAILSISCTNPNEIYCEGEYSLSQKDEFIHLIHTGETGICTSNIEDSSFDIKKEGTQYYIRSKRFIDYEWHKLNKK</sequence>
<dbReference type="PROSITE" id="PS51257">
    <property type="entry name" value="PROKAR_LIPOPROTEIN"/>
    <property type="match status" value="1"/>
</dbReference>
<evidence type="ECO:0000313" key="1">
    <source>
        <dbReference type="EMBL" id="GAA5084015.1"/>
    </source>
</evidence>
<comment type="caution">
    <text evidence="1">The sequence shown here is derived from an EMBL/GenBank/DDBJ whole genome shotgun (WGS) entry which is preliminary data.</text>
</comment>
<name>A0ABP9LUJ7_9FLAO</name>
<keyword evidence="2" id="KW-1185">Reference proteome</keyword>
<accession>A0ABP9LUJ7</accession>